<feature type="signal peptide" evidence="1">
    <location>
        <begin position="1"/>
        <end position="19"/>
    </location>
</feature>
<protein>
    <submittedName>
        <fullName evidence="2">Uncharacterized protein</fullName>
    </submittedName>
</protein>
<comment type="caution">
    <text evidence="2">The sequence shown here is derived from an EMBL/GenBank/DDBJ whole genome shotgun (WGS) entry which is preliminary data.</text>
</comment>
<dbReference type="AlphaFoldDB" id="A0A6A2ZMU3"/>
<keyword evidence="3" id="KW-1185">Reference proteome</keyword>
<keyword evidence="1" id="KW-0732">Signal</keyword>
<organism evidence="2 3">
    <name type="scientific">Hibiscus syriacus</name>
    <name type="common">Rose of Sharon</name>
    <dbReference type="NCBI Taxonomy" id="106335"/>
    <lineage>
        <taxon>Eukaryota</taxon>
        <taxon>Viridiplantae</taxon>
        <taxon>Streptophyta</taxon>
        <taxon>Embryophyta</taxon>
        <taxon>Tracheophyta</taxon>
        <taxon>Spermatophyta</taxon>
        <taxon>Magnoliopsida</taxon>
        <taxon>eudicotyledons</taxon>
        <taxon>Gunneridae</taxon>
        <taxon>Pentapetalae</taxon>
        <taxon>rosids</taxon>
        <taxon>malvids</taxon>
        <taxon>Malvales</taxon>
        <taxon>Malvaceae</taxon>
        <taxon>Malvoideae</taxon>
        <taxon>Hibiscus</taxon>
    </lineage>
</organism>
<dbReference type="Proteomes" id="UP000436088">
    <property type="component" value="Unassembled WGS sequence"/>
</dbReference>
<reference evidence="2" key="1">
    <citation type="submission" date="2019-09" db="EMBL/GenBank/DDBJ databases">
        <title>Draft genome information of white flower Hibiscus syriacus.</title>
        <authorList>
            <person name="Kim Y.-M."/>
        </authorList>
    </citation>
    <scope>NUCLEOTIDE SEQUENCE [LARGE SCALE GENOMIC DNA]</scope>
    <source>
        <strain evidence="2">YM2019G1</strain>
    </source>
</reference>
<evidence type="ECO:0000256" key="1">
    <source>
        <dbReference type="SAM" id="SignalP"/>
    </source>
</evidence>
<evidence type="ECO:0000313" key="2">
    <source>
        <dbReference type="EMBL" id="KAE8692876.1"/>
    </source>
</evidence>
<dbReference type="EMBL" id="VEPZ02001129">
    <property type="protein sequence ID" value="KAE8692876.1"/>
    <property type="molecule type" value="Genomic_DNA"/>
</dbReference>
<feature type="chain" id="PRO_5025568041" evidence="1">
    <location>
        <begin position="20"/>
        <end position="210"/>
    </location>
</feature>
<accession>A0A6A2ZMU3</accession>
<gene>
    <name evidence="2" type="ORF">F3Y22_tig00110828pilonHSYRG00176</name>
</gene>
<proteinExistence type="predicted"/>
<evidence type="ECO:0000313" key="3">
    <source>
        <dbReference type="Proteomes" id="UP000436088"/>
    </source>
</evidence>
<name>A0A6A2ZMU3_HIBSY</name>
<sequence length="210" mass="23936">MAMTTLASLSFIPLQVVLADEEIGGASDTRRVSSASDCSVEAEIQREVPEIKDDLAAAHKHCAEAWFKIRGNKYSFFRWNVSYSLYRVPSVVKSFSLQFILSPYTRPSERDQQFRDNNLRTDTPYGLSKLLARPSHPQLSPSLHVMEWLIVILFTPSPYMWKLLVLSFFECYAGVTCYTSAKHANGYRYRAVGHSMGHKQPLHGISRDHF</sequence>